<keyword evidence="16" id="KW-1185">Reference proteome</keyword>
<dbReference type="InterPro" id="IPR050839">
    <property type="entry name" value="Rho-assoc_Ser/Thr_Kinase"/>
</dbReference>
<dbReference type="CDD" id="cd05599">
    <property type="entry name" value="STKc_NDR_like"/>
    <property type="match status" value="1"/>
</dbReference>
<evidence type="ECO:0000256" key="5">
    <source>
        <dbReference type="ARBA" id="ARBA00022679"/>
    </source>
</evidence>
<dbReference type="EMBL" id="CACTIH010001893">
    <property type="protein sequence ID" value="CAA2967867.1"/>
    <property type="molecule type" value="Genomic_DNA"/>
</dbReference>
<dbReference type="GO" id="GO:0005737">
    <property type="term" value="C:cytoplasm"/>
    <property type="evidence" value="ECO:0007669"/>
    <property type="project" value="UniProtKB-ARBA"/>
</dbReference>
<evidence type="ECO:0000259" key="14">
    <source>
        <dbReference type="PROSITE" id="PS51285"/>
    </source>
</evidence>
<dbReference type="SMART" id="SM00220">
    <property type="entry name" value="S_TKc"/>
    <property type="match status" value="1"/>
</dbReference>
<evidence type="ECO:0000256" key="8">
    <source>
        <dbReference type="ARBA" id="ARBA00022840"/>
    </source>
</evidence>
<comment type="catalytic activity">
    <reaction evidence="10">
        <text>L-seryl-[protein] + ATP = O-phospho-L-seryl-[protein] + ADP + H(+)</text>
        <dbReference type="Rhea" id="RHEA:17989"/>
        <dbReference type="Rhea" id="RHEA-COMP:9863"/>
        <dbReference type="Rhea" id="RHEA-COMP:11604"/>
        <dbReference type="ChEBI" id="CHEBI:15378"/>
        <dbReference type="ChEBI" id="CHEBI:29999"/>
        <dbReference type="ChEBI" id="CHEBI:30616"/>
        <dbReference type="ChEBI" id="CHEBI:83421"/>
        <dbReference type="ChEBI" id="CHEBI:456216"/>
        <dbReference type="EC" id="2.7.11.1"/>
    </reaction>
</comment>
<evidence type="ECO:0000256" key="3">
    <source>
        <dbReference type="ARBA" id="ARBA00022527"/>
    </source>
</evidence>
<evidence type="ECO:0000256" key="4">
    <source>
        <dbReference type="ARBA" id="ARBA00022553"/>
    </source>
</evidence>
<dbReference type="Gene3D" id="3.30.200.20">
    <property type="entry name" value="Phosphorylase Kinase, domain 1"/>
    <property type="match status" value="1"/>
</dbReference>
<feature type="binding site" evidence="11">
    <location>
        <position position="147"/>
    </location>
    <ligand>
        <name>ATP</name>
        <dbReference type="ChEBI" id="CHEBI:30616"/>
    </ligand>
</feature>
<evidence type="ECO:0000313" key="16">
    <source>
        <dbReference type="Proteomes" id="UP000594638"/>
    </source>
</evidence>
<evidence type="ECO:0000313" key="15">
    <source>
        <dbReference type="EMBL" id="CAA2967867.1"/>
    </source>
</evidence>
<organism evidence="15 16">
    <name type="scientific">Olea europaea subsp. europaea</name>
    <dbReference type="NCBI Taxonomy" id="158383"/>
    <lineage>
        <taxon>Eukaryota</taxon>
        <taxon>Viridiplantae</taxon>
        <taxon>Streptophyta</taxon>
        <taxon>Embryophyta</taxon>
        <taxon>Tracheophyta</taxon>
        <taxon>Spermatophyta</taxon>
        <taxon>Magnoliopsida</taxon>
        <taxon>eudicotyledons</taxon>
        <taxon>Gunneridae</taxon>
        <taxon>Pentapetalae</taxon>
        <taxon>asterids</taxon>
        <taxon>lamiids</taxon>
        <taxon>Lamiales</taxon>
        <taxon>Oleaceae</taxon>
        <taxon>Oleeae</taxon>
        <taxon>Olea</taxon>
    </lineage>
</organism>
<evidence type="ECO:0000256" key="7">
    <source>
        <dbReference type="ARBA" id="ARBA00022777"/>
    </source>
</evidence>
<feature type="compositionally biased region" description="Low complexity" evidence="12">
    <location>
        <begin position="522"/>
        <end position="532"/>
    </location>
</feature>
<keyword evidence="4" id="KW-0597">Phosphoprotein</keyword>
<feature type="region of interest" description="Disordered" evidence="12">
    <location>
        <begin position="503"/>
        <end position="547"/>
    </location>
</feature>
<dbReference type="FunFam" id="3.30.200.20:FF:000102">
    <property type="entry name" value="Non-specific serine/threonine protein kinase"/>
    <property type="match status" value="1"/>
</dbReference>
<dbReference type="PROSITE" id="PS00107">
    <property type="entry name" value="PROTEIN_KINASE_ATP"/>
    <property type="match status" value="1"/>
</dbReference>
<keyword evidence="7 15" id="KW-0418">Kinase</keyword>
<dbReference type="PANTHER" id="PTHR22988">
    <property type="entry name" value="MYOTONIC DYSTROPHY S/T KINASE-RELATED"/>
    <property type="match status" value="1"/>
</dbReference>
<comment type="similarity">
    <text evidence="1">Belongs to the protein kinase superfamily. AGC Ser/Thr protein kinase family.</text>
</comment>
<evidence type="ECO:0000256" key="2">
    <source>
        <dbReference type="ARBA" id="ARBA00012513"/>
    </source>
</evidence>
<dbReference type="PROSITE" id="PS51285">
    <property type="entry name" value="AGC_KINASE_CTER"/>
    <property type="match status" value="1"/>
</dbReference>
<dbReference type="Pfam" id="PF00069">
    <property type="entry name" value="Pkinase"/>
    <property type="match status" value="2"/>
</dbReference>
<feature type="domain" description="AGC-kinase C-terminal" evidence="14">
    <location>
        <begin position="420"/>
        <end position="492"/>
    </location>
</feature>
<dbReference type="Pfam" id="PF00433">
    <property type="entry name" value="Pkinase_C"/>
    <property type="match status" value="1"/>
</dbReference>
<dbReference type="Proteomes" id="UP000594638">
    <property type="component" value="Unassembled WGS sequence"/>
</dbReference>
<keyword evidence="8 11" id="KW-0067">ATP-binding</keyword>
<gene>
    <name evidence="15" type="ORF">OLEA9_A088550</name>
</gene>
<comment type="caution">
    <text evidence="15">The sequence shown here is derived from an EMBL/GenBank/DDBJ whole genome shotgun (WGS) entry which is preliminary data.</text>
</comment>
<feature type="region of interest" description="Disordered" evidence="12">
    <location>
        <begin position="1"/>
        <end position="43"/>
    </location>
</feature>
<feature type="region of interest" description="Disordered" evidence="12">
    <location>
        <begin position="281"/>
        <end position="301"/>
    </location>
</feature>
<evidence type="ECO:0000256" key="12">
    <source>
        <dbReference type="SAM" id="MobiDB-lite"/>
    </source>
</evidence>
<evidence type="ECO:0000256" key="1">
    <source>
        <dbReference type="ARBA" id="ARBA00009903"/>
    </source>
</evidence>
<dbReference type="PROSITE" id="PS00108">
    <property type="entry name" value="PROTEIN_KINASE_ST"/>
    <property type="match status" value="1"/>
</dbReference>
<comment type="catalytic activity">
    <reaction evidence="9">
        <text>L-threonyl-[protein] + ATP = O-phospho-L-threonyl-[protein] + ADP + H(+)</text>
        <dbReference type="Rhea" id="RHEA:46608"/>
        <dbReference type="Rhea" id="RHEA-COMP:11060"/>
        <dbReference type="Rhea" id="RHEA-COMP:11605"/>
        <dbReference type="ChEBI" id="CHEBI:15378"/>
        <dbReference type="ChEBI" id="CHEBI:30013"/>
        <dbReference type="ChEBI" id="CHEBI:30616"/>
        <dbReference type="ChEBI" id="CHEBI:61977"/>
        <dbReference type="ChEBI" id="CHEBI:456216"/>
        <dbReference type="EC" id="2.7.11.1"/>
    </reaction>
</comment>
<dbReference type="PANTHER" id="PTHR22988:SF76">
    <property type="entry name" value="CHROMOSOME UNDETERMINED SCAFFOLD_135, WHOLE GENOME SHOTGUN SEQUENCE"/>
    <property type="match status" value="1"/>
</dbReference>
<evidence type="ECO:0000256" key="6">
    <source>
        <dbReference type="ARBA" id="ARBA00022741"/>
    </source>
</evidence>
<dbReference type="InterPro" id="IPR000719">
    <property type="entry name" value="Prot_kinase_dom"/>
</dbReference>
<evidence type="ECO:0000256" key="10">
    <source>
        <dbReference type="ARBA" id="ARBA00048679"/>
    </source>
</evidence>
<feature type="compositionally biased region" description="Basic and acidic residues" evidence="12">
    <location>
        <begin position="13"/>
        <end position="34"/>
    </location>
</feature>
<dbReference type="InterPro" id="IPR008271">
    <property type="entry name" value="Ser/Thr_kinase_AS"/>
</dbReference>
<dbReference type="EC" id="2.7.11.1" evidence="2"/>
<protein>
    <recommendedName>
        <fullName evidence="2">non-specific serine/threonine protein kinase</fullName>
        <ecNumber evidence="2">2.7.11.1</ecNumber>
    </recommendedName>
</protein>
<keyword evidence="3" id="KW-0723">Serine/threonine-protein kinase</keyword>
<dbReference type="AlphaFoldDB" id="A0A8S0QSB8"/>
<dbReference type="Gramene" id="OE9A088550T1">
    <property type="protein sequence ID" value="OE9A088550C1"/>
    <property type="gene ID" value="OE9A088550"/>
</dbReference>
<evidence type="ECO:0000259" key="13">
    <source>
        <dbReference type="PROSITE" id="PS50011"/>
    </source>
</evidence>
<dbReference type="SMART" id="SM00133">
    <property type="entry name" value="S_TK_X"/>
    <property type="match status" value="1"/>
</dbReference>
<evidence type="ECO:0000256" key="11">
    <source>
        <dbReference type="PROSITE-ProRule" id="PRU10141"/>
    </source>
</evidence>
<dbReference type="Gene3D" id="1.10.510.10">
    <property type="entry name" value="Transferase(Phosphotransferase) domain 1"/>
    <property type="match status" value="1"/>
</dbReference>
<dbReference type="InterPro" id="IPR000961">
    <property type="entry name" value="AGC-kinase_C"/>
</dbReference>
<reference evidence="15 16" key="1">
    <citation type="submission" date="2019-12" db="EMBL/GenBank/DDBJ databases">
        <authorList>
            <person name="Alioto T."/>
            <person name="Alioto T."/>
            <person name="Gomez Garrido J."/>
        </authorList>
    </citation>
    <scope>NUCLEOTIDE SEQUENCE [LARGE SCALE GENOMIC DNA]</scope>
</reference>
<keyword evidence="5" id="KW-0808">Transferase</keyword>
<dbReference type="PROSITE" id="PS50011">
    <property type="entry name" value="PROTEIN_KINASE_DOM"/>
    <property type="match status" value="1"/>
</dbReference>
<dbReference type="FunFam" id="1.10.510.10:FF:000042">
    <property type="entry name" value="Non-specific serine/threonine protein kinase"/>
    <property type="match status" value="1"/>
</dbReference>
<dbReference type="OrthoDB" id="3638488at2759"/>
<dbReference type="InterPro" id="IPR017892">
    <property type="entry name" value="Pkinase_C"/>
</dbReference>
<dbReference type="InterPro" id="IPR059233">
    <property type="entry name" value="MobB_NdrA/B/Cbk1"/>
</dbReference>
<dbReference type="SUPFAM" id="SSF56112">
    <property type="entry name" value="Protein kinase-like (PK-like)"/>
    <property type="match status" value="1"/>
</dbReference>
<sequence>MDSARSWFQKFQPQDRLRSSSKKDSMGSGREDSKMLSSEEATNLTKQRVAAAKQYIENHYKTQMKNLQERKERRNLLEQKLADADVSEEDQNNLLKFLEKKETEYMRLQRHKMGVDDFELLTMIGKGAFGEVRVCREKTTGNVYAMKKLKKSEMLRRGQVEHVKAERNLLAEVDSNCIVKLYFSFQDEDHLYLIMEYLPGGDMMTLLMRKDILTEDEARFYVAETVLAIESIHKHNYIHRDIKPDNLLLDRYGHLRLSDFGLCKPLDCSILQEDFSVGGGGDSFNETSRGDERSAAPKRSQQEQLQHWQKNRRMLAFSTVGTPDYIAPEVLLKKGYGMECDWWSLGAIMYEMLVGYPPFYSDDPMSTCRKIVNWRTHLKFPKEAKLTSEAKDLVGKLLCNVDQRFGSNGSDEIKAHPWFEGIDWDIIFHMEATFIPEVNDELDTQNFEKFEESEHQAQSSSRSGLWRKMLSSKDINFVGYTYKNFEIVNDYQVPGMAELKRKNTKTKRPTIKTLFEDESETSETASQSSQGSFRNLGPSQLDEVSEK</sequence>
<feature type="domain" description="Protein kinase" evidence="13">
    <location>
        <begin position="118"/>
        <end position="419"/>
    </location>
</feature>
<dbReference type="FunFam" id="1.10.510.10:FF:000106">
    <property type="entry name" value="Non-specific serine/threonine protein kinase"/>
    <property type="match status" value="1"/>
</dbReference>
<dbReference type="GO" id="GO:0004674">
    <property type="term" value="F:protein serine/threonine kinase activity"/>
    <property type="evidence" value="ECO:0007669"/>
    <property type="project" value="UniProtKB-KW"/>
</dbReference>
<evidence type="ECO:0000256" key="9">
    <source>
        <dbReference type="ARBA" id="ARBA00047899"/>
    </source>
</evidence>
<dbReference type="InterPro" id="IPR017441">
    <property type="entry name" value="Protein_kinase_ATP_BS"/>
</dbReference>
<dbReference type="InterPro" id="IPR011009">
    <property type="entry name" value="Kinase-like_dom_sf"/>
</dbReference>
<name>A0A8S0QSB8_OLEEU</name>
<keyword evidence="6 11" id="KW-0547">Nucleotide-binding</keyword>
<dbReference type="GO" id="GO:0005524">
    <property type="term" value="F:ATP binding"/>
    <property type="evidence" value="ECO:0007669"/>
    <property type="project" value="UniProtKB-UniRule"/>
</dbReference>
<proteinExistence type="inferred from homology"/>
<accession>A0A8S0QSB8</accession>
<dbReference type="CDD" id="cd21742">
    <property type="entry name" value="MobB_NDR_LATS-like"/>
    <property type="match status" value="1"/>
</dbReference>